<name>A0ABW6WI23_9ACTN</name>
<dbReference type="InterPro" id="IPR016181">
    <property type="entry name" value="Acyl_CoA_acyltransferase"/>
</dbReference>
<dbReference type="Proteomes" id="UP001602245">
    <property type="component" value="Unassembled WGS sequence"/>
</dbReference>
<dbReference type="EMBL" id="JBIAZU010000004">
    <property type="protein sequence ID" value="MFF5292195.1"/>
    <property type="molecule type" value="Genomic_DNA"/>
</dbReference>
<keyword evidence="2" id="KW-0012">Acyltransferase</keyword>
<keyword evidence="2" id="KW-0808">Transferase</keyword>
<sequence length="174" mass="19713">MTTELITSRLRLRQWRDSDRPAWAALNADPEVREFFPDLRTPEQSDASLDHFRSEIDSRGWGWWAVELQATSELLGMAGLDPVDEELPFTGVEIGWRLAREHWGHGYATEAARAVITYAFEVLELPEVLAIAAVGNKRSHAVMRRLGMTELETFTDPTQPPHLAESVVFSIKNL</sequence>
<reference evidence="2 3" key="1">
    <citation type="submission" date="2024-10" db="EMBL/GenBank/DDBJ databases">
        <title>The Natural Products Discovery Center: Release of the First 8490 Sequenced Strains for Exploring Actinobacteria Biosynthetic Diversity.</title>
        <authorList>
            <person name="Kalkreuter E."/>
            <person name="Kautsar S.A."/>
            <person name="Yang D."/>
            <person name="Bader C.D."/>
            <person name="Teijaro C.N."/>
            <person name="Fluegel L."/>
            <person name="Davis C.M."/>
            <person name="Simpson J.R."/>
            <person name="Lauterbach L."/>
            <person name="Steele A.D."/>
            <person name="Gui C."/>
            <person name="Meng S."/>
            <person name="Li G."/>
            <person name="Viehrig K."/>
            <person name="Ye F."/>
            <person name="Su P."/>
            <person name="Kiefer A.F."/>
            <person name="Nichols A."/>
            <person name="Cepeda A.J."/>
            <person name="Yan W."/>
            <person name="Fan B."/>
            <person name="Jiang Y."/>
            <person name="Adhikari A."/>
            <person name="Zheng C.-J."/>
            <person name="Schuster L."/>
            <person name="Cowan T.M."/>
            <person name="Smanski M.J."/>
            <person name="Chevrette M.G."/>
            <person name="De Carvalho L.P.S."/>
            <person name="Shen B."/>
        </authorList>
    </citation>
    <scope>NUCLEOTIDE SEQUENCE [LARGE SCALE GENOMIC DNA]</scope>
    <source>
        <strain evidence="2 3">NPDC000087</strain>
    </source>
</reference>
<evidence type="ECO:0000313" key="2">
    <source>
        <dbReference type="EMBL" id="MFF5292195.1"/>
    </source>
</evidence>
<dbReference type="PANTHER" id="PTHR43792">
    <property type="entry name" value="GNAT FAMILY, PUTATIVE (AFU_ORTHOLOGUE AFUA_3G00765)-RELATED-RELATED"/>
    <property type="match status" value="1"/>
</dbReference>
<protein>
    <submittedName>
        <fullName evidence="2">GNAT family N-acetyltransferase</fullName>
        <ecNumber evidence="2">2.3.-.-</ecNumber>
    </submittedName>
</protein>
<evidence type="ECO:0000259" key="1">
    <source>
        <dbReference type="PROSITE" id="PS51186"/>
    </source>
</evidence>
<dbReference type="PROSITE" id="PS51186">
    <property type="entry name" value="GNAT"/>
    <property type="match status" value="1"/>
</dbReference>
<accession>A0ABW6WI23</accession>
<dbReference type="InterPro" id="IPR051531">
    <property type="entry name" value="N-acetyltransferase"/>
</dbReference>
<dbReference type="EC" id="2.3.-.-" evidence="2"/>
<evidence type="ECO:0000313" key="3">
    <source>
        <dbReference type="Proteomes" id="UP001602245"/>
    </source>
</evidence>
<keyword evidence="3" id="KW-1185">Reference proteome</keyword>
<dbReference type="Pfam" id="PF13302">
    <property type="entry name" value="Acetyltransf_3"/>
    <property type="match status" value="1"/>
</dbReference>
<proteinExistence type="predicted"/>
<feature type="domain" description="N-acetyltransferase" evidence="1">
    <location>
        <begin position="10"/>
        <end position="174"/>
    </location>
</feature>
<comment type="caution">
    <text evidence="2">The sequence shown here is derived from an EMBL/GenBank/DDBJ whole genome shotgun (WGS) entry which is preliminary data.</text>
</comment>
<dbReference type="SUPFAM" id="SSF55729">
    <property type="entry name" value="Acyl-CoA N-acyltransferases (Nat)"/>
    <property type="match status" value="1"/>
</dbReference>
<gene>
    <name evidence="2" type="ORF">ACFY35_22375</name>
</gene>
<dbReference type="PANTHER" id="PTHR43792:SF1">
    <property type="entry name" value="N-ACETYLTRANSFERASE DOMAIN-CONTAINING PROTEIN"/>
    <property type="match status" value="1"/>
</dbReference>
<organism evidence="2 3">
    <name type="scientific">Paractinoplanes globisporus</name>
    <dbReference type="NCBI Taxonomy" id="113565"/>
    <lineage>
        <taxon>Bacteria</taxon>
        <taxon>Bacillati</taxon>
        <taxon>Actinomycetota</taxon>
        <taxon>Actinomycetes</taxon>
        <taxon>Micromonosporales</taxon>
        <taxon>Micromonosporaceae</taxon>
        <taxon>Paractinoplanes</taxon>
    </lineage>
</organism>
<dbReference type="Gene3D" id="3.40.630.30">
    <property type="match status" value="1"/>
</dbReference>
<dbReference type="RefSeq" id="WP_020510078.1">
    <property type="nucleotide sequence ID" value="NZ_JBIAZU010000004.1"/>
</dbReference>
<dbReference type="InterPro" id="IPR000182">
    <property type="entry name" value="GNAT_dom"/>
</dbReference>
<dbReference type="GO" id="GO:0016746">
    <property type="term" value="F:acyltransferase activity"/>
    <property type="evidence" value="ECO:0007669"/>
    <property type="project" value="UniProtKB-KW"/>
</dbReference>